<accession>A0A9P8Q813</accession>
<organism evidence="1 2">
    <name type="scientific">Wickerhamomyces pijperi</name>
    <name type="common">Yeast</name>
    <name type="synonym">Pichia pijperi</name>
    <dbReference type="NCBI Taxonomy" id="599730"/>
    <lineage>
        <taxon>Eukaryota</taxon>
        <taxon>Fungi</taxon>
        <taxon>Dikarya</taxon>
        <taxon>Ascomycota</taxon>
        <taxon>Saccharomycotina</taxon>
        <taxon>Saccharomycetes</taxon>
        <taxon>Phaffomycetales</taxon>
        <taxon>Wickerhamomycetaceae</taxon>
        <taxon>Wickerhamomyces</taxon>
    </lineage>
</organism>
<evidence type="ECO:0000313" key="1">
    <source>
        <dbReference type="EMBL" id="KAH3685646.1"/>
    </source>
</evidence>
<dbReference type="Proteomes" id="UP000774326">
    <property type="component" value="Unassembled WGS sequence"/>
</dbReference>
<reference evidence="1" key="1">
    <citation type="journal article" date="2021" name="Open Biol.">
        <title>Shared evolutionary footprints suggest mitochondrial oxidative damage underlies multiple complex I losses in fungi.</title>
        <authorList>
            <person name="Schikora-Tamarit M.A."/>
            <person name="Marcet-Houben M."/>
            <person name="Nosek J."/>
            <person name="Gabaldon T."/>
        </authorList>
    </citation>
    <scope>NUCLEOTIDE SEQUENCE</scope>
    <source>
        <strain evidence="1">CBS2887</strain>
    </source>
</reference>
<dbReference type="EMBL" id="JAEUBG010001852">
    <property type="protein sequence ID" value="KAH3685646.1"/>
    <property type="molecule type" value="Genomic_DNA"/>
</dbReference>
<keyword evidence="2" id="KW-1185">Reference proteome</keyword>
<comment type="caution">
    <text evidence="1">The sequence shown here is derived from an EMBL/GenBank/DDBJ whole genome shotgun (WGS) entry which is preliminary data.</text>
</comment>
<gene>
    <name evidence="1" type="ORF">WICPIJ_003393</name>
</gene>
<name>A0A9P8Q813_WICPI</name>
<dbReference type="AlphaFoldDB" id="A0A9P8Q813"/>
<evidence type="ECO:0000313" key="2">
    <source>
        <dbReference type="Proteomes" id="UP000774326"/>
    </source>
</evidence>
<sequence length="306" mass="33027">MLVVQGGNSSIGSFGVDKLNNSFNCFTFSSLDPSSGDCANSTEKLFQVVVRCSCGQVLDVNSVAWLFTWLEPIHKVVHVDVFVSCLGWDICRGGRNLLAWGGVVSPFSDVDCTVVDDGLVELFNGRNNAFVVSERDNTVPSGVPSVVQLDIGVRHITDLLEDVFESLPVDAEWKVANKDLVDWALTSWWASFVSSWWVSVPVAAVKSVSTRVSEAATVISISAAVPAVTLVSVSWRTIESGSLSWWRVILSDKDFTAHQIGVVELGNGVVDFFFGGELDSTHTSVSTILGDNIGTDNVTNTSEMVL</sequence>
<proteinExistence type="predicted"/>
<protein>
    <submittedName>
        <fullName evidence="1">Uncharacterized protein</fullName>
    </submittedName>
</protein>
<reference evidence="1" key="2">
    <citation type="submission" date="2021-01" db="EMBL/GenBank/DDBJ databases">
        <authorList>
            <person name="Schikora-Tamarit M.A."/>
        </authorList>
    </citation>
    <scope>NUCLEOTIDE SEQUENCE</scope>
    <source>
        <strain evidence="1">CBS2887</strain>
    </source>
</reference>